<sequence length="226" mass="24251">MSKVPVAFDDIPVVQQPVQWYGGSASNSFDDLSKVSGTMSYGTTGGLVSDNFDDEPPLLEELGINPSLVVKKSLAVLNPLSFDARLLSESDTSGLLLSLLALGFFHLLAGKVQFGDILGFSVMVLCGVYWIINCMAGEEEGGIELGRVSSLFGYCMIPLVLHAAIVVVFPARCLVGWIICAVAIMWSTRVASKTLVAAIPSLYEQSLLVAIPTLLMYAMYALLTVY</sequence>
<evidence type="ECO:0000256" key="1">
    <source>
        <dbReference type="ARBA" id="ARBA00004141"/>
    </source>
</evidence>
<dbReference type="PANTHER" id="PTHR21236">
    <property type="entry name" value="GOLGI MEMBRANE PROTEIN YIP1"/>
    <property type="match status" value="1"/>
</dbReference>
<feature type="transmembrane region" description="Helical" evidence="6">
    <location>
        <begin position="94"/>
        <end position="111"/>
    </location>
</feature>
<protein>
    <recommendedName>
        <fullName evidence="8">Protein YIP</fullName>
    </recommendedName>
</protein>
<dbReference type="GO" id="GO:0006888">
    <property type="term" value="P:endoplasmic reticulum to Golgi vesicle-mediated transport"/>
    <property type="evidence" value="ECO:0007669"/>
    <property type="project" value="InterPro"/>
</dbReference>
<feature type="transmembrane region" description="Helical" evidence="6">
    <location>
        <begin position="174"/>
        <end position="191"/>
    </location>
</feature>
<keyword evidence="3 6" id="KW-0812">Transmembrane</keyword>
<feature type="transmembrane region" description="Helical" evidence="6">
    <location>
        <begin position="148"/>
        <end position="168"/>
    </location>
</feature>
<evidence type="ECO:0000256" key="4">
    <source>
        <dbReference type="ARBA" id="ARBA00022989"/>
    </source>
</evidence>
<evidence type="ECO:0000313" key="7">
    <source>
        <dbReference type="EMBL" id="CAD8664499.1"/>
    </source>
</evidence>
<evidence type="ECO:0008006" key="8">
    <source>
        <dbReference type="Google" id="ProtNLM"/>
    </source>
</evidence>
<keyword evidence="4 6" id="KW-1133">Transmembrane helix</keyword>
<comment type="similarity">
    <text evidence="2">Belongs to the YIP1 family.</text>
</comment>
<feature type="transmembrane region" description="Helical" evidence="6">
    <location>
        <begin position="203"/>
        <end position="223"/>
    </location>
</feature>
<keyword evidence="5 6" id="KW-0472">Membrane</keyword>
<name>A0A7S0QWU2_9CHLO</name>
<feature type="transmembrane region" description="Helical" evidence="6">
    <location>
        <begin position="117"/>
        <end position="136"/>
    </location>
</feature>
<organism evidence="7">
    <name type="scientific">Pyramimonas obovata</name>
    <dbReference type="NCBI Taxonomy" id="1411642"/>
    <lineage>
        <taxon>Eukaryota</taxon>
        <taxon>Viridiplantae</taxon>
        <taxon>Chlorophyta</taxon>
        <taxon>Pyramimonadophyceae</taxon>
        <taxon>Pyramimonadales</taxon>
        <taxon>Pyramimonadaceae</taxon>
        <taxon>Pyramimonas</taxon>
        <taxon>Pyramimonas incertae sedis</taxon>
    </lineage>
</organism>
<reference evidence="7" key="1">
    <citation type="submission" date="2021-01" db="EMBL/GenBank/DDBJ databases">
        <authorList>
            <person name="Corre E."/>
            <person name="Pelletier E."/>
            <person name="Niang G."/>
            <person name="Scheremetjew M."/>
            <person name="Finn R."/>
            <person name="Kale V."/>
            <person name="Holt S."/>
            <person name="Cochrane G."/>
            <person name="Meng A."/>
            <person name="Brown T."/>
            <person name="Cohen L."/>
        </authorList>
    </citation>
    <scope>NUCLEOTIDE SEQUENCE</scope>
    <source>
        <strain evidence="7">CCMP722</strain>
    </source>
</reference>
<dbReference type="GO" id="GO:0005802">
    <property type="term" value="C:trans-Golgi network"/>
    <property type="evidence" value="ECO:0007669"/>
    <property type="project" value="TreeGrafter"/>
</dbReference>
<evidence type="ECO:0000256" key="3">
    <source>
        <dbReference type="ARBA" id="ARBA00022692"/>
    </source>
</evidence>
<evidence type="ECO:0000256" key="2">
    <source>
        <dbReference type="ARBA" id="ARBA00010596"/>
    </source>
</evidence>
<dbReference type="GO" id="GO:0016020">
    <property type="term" value="C:membrane"/>
    <property type="evidence" value="ECO:0007669"/>
    <property type="project" value="UniProtKB-SubCell"/>
</dbReference>
<dbReference type="AlphaFoldDB" id="A0A7S0QWU2"/>
<evidence type="ECO:0000256" key="5">
    <source>
        <dbReference type="ARBA" id="ARBA00023136"/>
    </source>
</evidence>
<dbReference type="InterPro" id="IPR045231">
    <property type="entry name" value="Yip1/4-like"/>
</dbReference>
<gene>
    <name evidence="7" type="ORF">POBO1169_LOCUS7809</name>
</gene>
<accession>A0A7S0QWU2</accession>
<dbReference type="PANTHER" id="PTHR21236:SF2">
    <property type="entry name" value="PROTEIN YIPF"/>
    <property type="match status" value="1"/>
</dbReference>
<comment type="subcellular location">
    <subcellularLocation>
        <location evidence="1">Membrane</location>
        <topology evidence="1">Multi-pass membrane protein</topology>
    </subcellularLocation>
</comment>
<dbReference type="EMBL" id="HBFA01015176">
    <property type="protein sequence ID" value="CAD8664499.1"/>
    <property type="molecule type" value="Transcribed_RNA"/>
</dbReference>
<evidence type="ECO:0000256" key="6">
    <source>
        <dbReference type="SAM" id="Phobius"/>
    </source>
</evidence>
<proteinExistence type="inferred from homology"/>
<dbReference type="GO" id="GO:0048280">
    <property type="term" value="P:vesicle fusion with Golgi apparatus"/>
    <property type="evidence" value="ECO:0007669"/>
    <property type="project" value="TreeGrafter"/>
</dbReference>